<dbReference type="EMBL" id="JBHUHU010000005">
    <property type="protein sequence ID" value="MFD2101167.1"/>
    <property type="molecule type" value="Genomic_DNA"/>
</dbReference>
<comment type="caution">
    <text evidence="2">The sequence shown here is derived from an EMBL/GenBank/DDBJ whole genome shotgun (WGS) entry which is preliminary data.</text>
</comment>
<dbReference type="Proteomes" id="UP001597342">
    <property type="component" value="Unassembled WGS sequence"/>
</dbReference>
<feature type="domain" description="Cupin type-2" evidence="1">
    <location>
        <begin position="31"/>
        <end position="96"/>
    </location>
</feature>
<dbReference type="Pfam" id="PF07883">
    <property type="entry name" value="Cupin_2"/>
    <property type="match status" value="1"/>
</dbReference>
<protein>
    <submittedName>
        <fullName evidence="2">Cupin domain-containing protein</fullName>
    </submittedName>
</protein>
<reference evidence="3" key="1">
    <citation type="journal article" date="2019" name="Int. J. Syst. Evol. Microbiol.">
        <title>The Global Catalogue of Microorganisms (GCM) 10K type strain sequencing project: providing services to taxonomists for standard genome sequencing and annotation.</title>
        <authorList>
            <consortium name="The Broad Institute Genomics Platform"/>
            <consortium name="The Broad Institute Genome Sequencing Center for Infectious Disease"/>
            <person name="Wu L."/>
            <person name="Ma J."/>
        </authorList>
    </citation>
    <scope>NUCLEOTIDE SEQUENCE [LARGE SCALE GENOMIC DNA]</scope>
    <source>
        <strain evidence="3">JCM 3389</strain>
    </source>
</reference>
<gene>
    <name evidence="2" type="ORF">ACFSJE_15365</name>
</gene>
<name>A0ABW4Y086_9FLAO</name>
<accession>A0ABW4Y086</accession>
<organism evidence="2 3">
    <name type="scientific">Flagellimonas iocasae</name>
    <dbReference type="NCBI Taxonomy" id="2055905"/>
    <lineage>
        <taxon>Bacteria</taxon>
        <taxon>Pseudomonadati</taxon>
        <taxon>Bacteroidota</taxon>
        <taxon>Flavobacteriia</taxon>
        <taxon>Flavobacteriales</taxon>
        <taxon>Flavobacteriaceae</taxon>
        <taxon>Flagellimonas</taxon>
    </lineage>
</organism>
<dbReference type="InterPro" id="IPR011051">
    <property type="entry name" value="RmlC_Cupin_sf"/>
</dbReference>
<dbReference type="RefSeq" id="WP_379831751.1">
    <property type="nucleotide sequence ID" value="NZ_JBHUHU010000005.1"/>
</dbReference>
<dbReference type="Gene3D" id="2.60.120.10">
    <property type="entry name" value="Jelly Rolls"/>
    <property type="match status" value="1"/>
</dbReference>
<evidence type="ECO:0000313" key="3">
    <source>
        <dbReference type="Proteomes" id="UP001597342"/>
    </source>
</evidence>
<evidence type="ECO:0000313" key="2">
    <source>
        <dbReference type="EMBL" id="MFD2101167.1"/>
    </source>
</evidence>
<evidence type="ECO:0000259" key="1">
    <source>
        <dbReference type="Pfam" id="PF07883"/>
    </source>
</evidence>
<dbReference type="CDD" id="cd02208">
    <property type="entry name" value="cupin_RmlC-like"/>
    <property type="match status" value="1"/>
</dbReference>
<dbReference type="InterPro" id="IPR014710">
    <property type="entry name" value="RmlC-like_jellyroll"/>
</dbReference>
<sequence>MKISPKTALEELSGKDSPFLTLFEHGSLSVEIYKPEKVDLQQPHSRDEVYVVVSGSGEFLNDGKRTTFSQGDFLFVPAGVEHRFENFTDDFATWVIFYGPEGGEGKP</sequence>
<keyword evidence="3" id="KW-1185">Reference proteome</keyword>
<proteinExistence type="predicted"/>
<dbReference type="InterPro" id="IPR013096">
    <property type="entry name" value="Cupin_2"/>
</dbReference>
<dbReference type="SUPFAM" id="SSF51182">
    <property type="entry name" value="RmlC-like cupins"/>
    <property type="match status" value="1"/>
</dbReference>